<sequence length="201" mass="21297">MEEFLKALPLTFIPLFVAIDVFWLTGFFAPYTRQMEPAQRKKLVLRAIATALVAGLGFLAVGELIFRVLGITVNDFKVAGGALLFIISIKELTSDAKGSFLLSESGGSVPLGVPLIVGPAVLTTILVLTEHFGAAPTVASFILNLALAWAALAGAHKIVARVREEYIAALSKFMAILLASIAVMMIRLGVLGMLGLMGKGL</sequence>
<reference evidence="8" key="1">
    <citation type="journal article" date="2015" name="Nature">
        <title>Complex archaea that bridge the gap between prokaryotes and eukaryotes.</title>
        <authorList>
            <person name="Spang A."/>
            <person name="Saw J.H."/>
            <person name="Jorgensen S.L."/>
            <person name="Zaremba-Niedzwiedzka K."/>
            <person name="Martijn J."/>
            <person name="Lind A.E."/>
            <person name="van Eijk R."/>
            <person name="Schleper C."/>
            <person name="Guy L."/>
            <person name="Ettema T.J."/>
        </authorList>
    </citation>
    <scope>NUCLEOTIDE SEQUENCE</scope>
</reference>
<evidence type="ECO:0000256" key="1">
    <source>
        <dbReference type="ARBA" id="ARBA00004651"/>
    </source>
</evidence>
<feature type="transmembrane region" description="Helical" evidence="7">
    <location>
        <begin position="109"/>
        <end position="128"/>
    </location>
</feature>
<evidence type="ECO:0000256" key="3">
    <source>
        <dbReference type="ARBA" id="ARBA00022475"/>
    </source>
</evidence>
<evidence type="ECO:0000256" key="2">
    <source>
        <dbReference type="ARBA" id="ARBA00009784"/>
    </source>
</evidence>
<dbReference type="AlphaFoldDB" id="A0A0F9ESG5"/>
<dbReference type="PANTHER" id="PTHR33508:SF1">
    <property type="entry name" value="UPF0056 MEMBRANE PROTEIN YHCE"/>
    <property type="match status" value="1"/>
</dbReference>
<evidence type="ECO:0000313" key="8">
    <source>
        <dbReference type="EMBL" id="KKL26768.1"/>
    </source>
</evidence>
<proteinExistence type="inferred from homology"/>
<keyword evidence="5 7" id="KW-1133">Transmembrane helix</keyword>
<comment type="subcellular location">
    <subcellularLocation>
        <location evidence="1">Cell membrane</location>
        <topology evidence="1">Multi-pass membrane protein</topology>
    </subcellularLocation>
</comment>
<evidence type="ECO:0000256" key="4">
    <source>
        <dbReference type="ARBA" id="ARBA00022692"/>
    </source>
</evidence>
<dbReference type="PANTHER" id="PTHR33508">
    <property type="entry name" value="UPF0056 MEMBRANE PROTEIN YHCE"/>
    <property type="match status" value="1"/>
</dbReference>
<dbReference type="Pfam" id="PF01914">
    <property type="entry name" value="MarC"/>
    <property type="match status" value="1"/>
</dbReference>
<feature type="transmembrane region" description="Helical" evidence="7">
    <location>
        <begin position="12"/>
        <end position="31"/>
    </location>
</feature>
<dbReference type="InterPro" id="IPR002771">
    <property type="entry name" value="Multi_antbiot-R_MarC"/>
</dbReference>
<feature type="transmembrane region" description="Helical" evidence="7">
    <location>
        <begin position="68"/>
        <end position="89"/>
    </location>
</feature>
<dbReference type="GO" id="GO:0005886">
    <property type="term" value="C:plasma membrane"/>
    <property type="evidence" value="ECO:0007669"/>
    <property type="project" value="UniProtKB-SubCell"/>
</dbReference>
<evidence type="ECO:0000256" key="5">
    <source>
        <dbReference type="ARBA" id="ARBA00022989"/>
    </source>
</evidence>
<organism evidence="8">
    <name type="scientific">marine sediment metagenome</name>
    <dbReference type="NCBI Taxonomy" id="412755"/>
    <lineage>
        <taxon>unclassified sequences</taxon>
        <taxon>metagenomes</taxon>
        <taxon>ecological metagenomes</taxon>
    </lineage>
</organism>
<feature type="transmembrane region" description="Helical" evidence="7">
    <location>
        <begin position="134"/>
        <end position="152"/>
    </location>
</feature>
<evidence type="ECO:0000256" key="6">
    <source>
        <dbReference type="ARBA" id="ARBA00023136"/>
    </source>
</evidence>
<accession>A0A0F9ESG5</accession>
<evidence type="ECO:0000256" key="7">
    <source>
        <dbReference type="SAM" id="Phobius"/>
    </source>
</evidence>
<comment type="caution">
    <text evidence="8">The sequence shown here is derived from an EMBL/GenBank/DDBJ whole genome shotgun (WGS) entry which is preliminary data.</text>
</comment>
<keyword evidence="6 7" id="KW-0472">Membrane</keyword>
<comment type="similarity">
    <text evidence="2">Belongs to the UPF0056 (MarC) family.</text>
</comment>
<feature type="transmembrane region" description="Helical" evidence="7">
    <location>
        <begin position="43"/>
        <end position="62"/>
    </location>
</feature>
<feature type="transmembrane region" description="Helical" evidence="7">
    <location>
        <begin position="173"/>
        <end position="197"/>
    </location>
</feature>
<keyword evidence="3" id="KW-1003">Cell membrane</keyword>
<dbReference type="EMBL" id="LAZR01035716">
    <property type="protein sequence ID" value="KKL26768.1"/>
    <property type="molecule type" value="Genomic_DNA"/>
</dbReference>
<keyword evidence="4 7" id="KW-0812">Transmembrane</keyword>
<name>A0A0F9ESG5_9ZZZZ</name>
<gene>
    <name evidence="8" type="ORF">LCGC14_2391970</name>
</gene>
<protein>
    <submittedName>
        <fullName evidence="8">Uncharacterized protein</fullName>
    </submittedName>
</protein>